<comment type="caution">
    <text evidence="5">The sequence shown here is derived from an EMBL/GenBank/DDBJ whole genome shotgun (WGS) entry which is preliminary data.</text>
</comment>
<dbReference type="PROSITE" id="PS51388">
    <property type="entry name" value="GED"/>
    <property type="match status" value="1"/>
</dbReference>
<feature type="compositionally biased region" description="Polar residues" evidence="3">
    <location>
        <begin position="91"/>
        <end position="120"/>
    </location>
</feature>
<dbReference type="GO" id="GO:0005886">
    <property type="term" value="C:plasma membrane"/>
    <property type="evidence" value="ECO:0007669"/>
    <property type="project" value="TreeGrafter"/>
</dbReference>
<protein>
    <recommendedName>
        <fullName evidence="4">GED domain-containing protein</fullName>
    </recommendedName>
</protein>
<organism evidence="5 6">
    <name type="scientific">Zymoseptoria brevis</name>
    <dbReference type="NCBI Taxonomy" id="1047168"/>
    <lineage>
        <taxon>Eukaryota</taxon>
        <taxon>Fungi</taxon>
        <taxon>Dikarya</taxon>
        <taxon>Ascomycota</taxon>
        <taxon>Pezizomycotina</taxon>
        <taxon>Dothideomycetes</taxon>
        <taxon>Dothideomycetidae</taxon>
        <taxon>Mycosphaerellales</taxon>
        <taxon>Mycosphaerellaceae</taxon>
        <taxon>Zymoseptoria</taxon>
    </lineage>
</organism>
<dbReference type="GO" id="GO:0005737">
    <property type="term" value="C:cytoplasm"/>
    <property type="evidence" value="ECO:0007669"/>
    <property type="project" value="TreeGrafter"/>
</dbReference>
<gene>
    <name evidence="5" type="ORF">TI39_contig4169g00014</name>
</gene>
<dbReference type="SUPFAM" id="SSF52540">
    <property type="entry name" value="P-loop containing nucleoside triphosphate hydrolases"/>
    <property type="match status" value="1"/>
</dbReference>
<feature type="region of interest" description="Disordered" evidence="3">
    <location>
        <begin position="133"/>
        <end position="173"/>
    </location>
</feature>
<dbReference type="GO" id="GO:0031623">
    <property type="term" value="P:receptor internalization"/>
    <property type="evidence" value="ECO:0007669"/>
    <property type="project" value="TreeGrafter"/>
</dbReference>
<feature type="compositionally biased region" description="Low complexity" evidence="3">
    <location>
        <begin position="138"/>
        <end position="153"/>
    </location>
</feature>
<dbReference type="InterPro" id="IPR000375">
    <property type="entry name" value="Dynamin_stalk"/>
</dbReference>
<feature type="domain" description="GED" evidence="4">
    <location>
        <begin position="853"/>
        <end position="946"/>
    </location>
</feature>
<dbReference type="Pfam" id="PF01031">
    <property type="entry name" value="Dynamin_M"/>
    <property type="match status" value="1"/>
</dbReference>
<feature type="region of interest" description="Disordered" evidence="3">
    <location>
        <begin position="62"/>
        <end position="81"/>
    </location>
</feature>
<dbReference type="InterPro" id="IPR001401">
    <property type="entry name" value="Dynamin_GTPase"/>
</dbReference>
<dbReference type="GO" id="GO:0005525">
    <property type="term" value="F:GTP binding"/>
    <property type="evidence" value="ECO:0007669"/>
    <property type="project" value="InterPro"/>
</dbReference>
<dbReference type="GO" id="GO:0003924">
    <property type="term" value="F:GTPase activity"/>
    <property type="evidence" value="ECO:0007669"/>
    <property type="project" value="InterPro"/>
</dbReference>
<dbReference type="InterPro" id="IPR045063">
    <property type="entry name" value="Dynamin_N"/>
</dbReference>
<dbReference type="OrthoDB" id="5061070at2759"/>
<dbReference type="STRING" id="1047168.A0A0F4GEM3"/>
<keyword evidence="2" id="KW-0342">GTP-binding</keyword>
<name>A0A0F4GEM3_9PEZI</name>
<evidence type="ECO:0000313" key="6">
    <source>
        <dbReference type="Proteomes" id="UP000033647"/>
    </source>
</evidence>
<feature type="region of interest" description="Disordered" evidence="3">
    <location>
        <begin position="601"/>
        <end position="665"/>
    </location>
</feature>
<dbReference type="PRINTS" id="PR00195">
    <property type="entry name" value="DYNAMIN"/>
</dbReference>
<reference evidence="5 6" key="1">
    <citation type="submission" date="2015-03" db="EMBL/GenBank/DDBJ databases">
        <title>RNA-seq based gene annotation and comparative genomics of four Zymoseptoria species reveal species-specific pathogenicity related genes and transposable element activity.</title>
        <authorList>
            <person name="Grandaubert J."/>
            <person name="Bhattacharyya A."/>
            <person name="Stukenbrock E.H."/>
        </authorList>
    </citation>
    <scope>NUCLEOTIDE SEQUENCE [LARGE SCALE GENOMIC DNA]</scope>
    <source>
        <strain evidence="5 6">Zb18110</strain>
    </source>
</reference>
<dbReference type="GO" id="GO:0008017">
    <property type="term" value="F:microtubule binding"/>
    <property type="evidence" value="ECO:0007669"/>
    <property type="project" value="TreeGrafter"/>
</dbReference>
<feature type="compositionally biased region" description="Polar residues" evidence="3">
    <location>
        <begin position="632"/>
        <end position="643"/>
    </location>
</feature>
<dbReference type="AlphaFoldDB" id="A0A0F4GEM3"/>
<dbReference type="PANTHER" id="PTHR11566:SF131">
    <property type="entry name" value="GTPASE, PUTATIVE (AFU_ORTHOLOGUE AFUA_6G07630)-RELATED"/>
    <property type="match status" value="1"/>
</dbReference>
<evidence type="ECO:0000256" key="1">
    <source>
        <dbReference type="ARBA" id="ARBA00022741"/>
    </source>
</evidence>
<evidence type="ECO:0000259" key="4">
    <source>
        <dbReference type="PROSITE" id="PS51388"/>
    </source>
</evidence>
<accession>A0A0F4GEM3</accession>
<keyword evidence="6" id="KW-1185">Reference proteome</keyword>
<proteinExistence type="predicted"/>
<evidence type="ECO:0000256" key="2">
    <source>
        <dbReference type="ARBA" id="ARBA00023134"/>
    </source>
</evidence>
<keyword evidence="1" id="KW-0547">Nucleotide-binding</keyword>
<dbReference type="CDD" id="cd08771">
    <property type="entry name" value="DLP_1"/>
    <property type="match status" value="1"/>
</dbReference>
<evidence type="ECO:0000256" key="3">
    <source>
        <dbReference type="SAM" id="MobiDB-lite"/>
    </source>
</evidence>
<dbReference type="Pfam" id="PF00350">
    <property type="entry name" value="Dynamin_N"/>
    <property type="match status" value="1"/>
</dbReference>
<dbReference type="GO" id="GO:0005874">
    <property type="term" value="C:microtubule"/>
    <property type="evidence" value="ECO:0007669"/>
    <property type="project" value="TreeGrafter"/>
</dbReference>
<dbReference type="Gene3D" id="3.40.50.300">
    <property type="entry name" value="P-loop containing nucleotide triphosphate hydrolases"/>
    <property type="match status" value="1"/>
</dbReference>
<dbReference type="InterPro" id="IPR022812">
    <property type="entry name" value="Dynamin"/>
</dbReference>
<dbReference type="EMBL" id="LAFY01004128">
    <property type="protein sequence ID" value="KJX94650.1"/>
    <property type="molecule type" value="Genomic_DNA"/>
</dbReference>
<dbReference type="SMART" id="SM00053">
    <property type="entry name" value="DYNc"/>
    <property type="match status" value="1"/>
</dbReference>
<feature type="region of interest" description="Disordered" evidence="3">
    <location>
        <begin position="88"/>
        <end position="120"/>
    </location>
</feature>
<evidence type="ECO:0000313" key="5">
    <source>
        <dbReference type="EMBL" id="KJX94650.1"/>
    </source>
</evidence>
<dbReference type="InterPro" id="IPR027417">
    <property type="entry name" value="P-loop_NTPase"/>
</dbReference>
<dbReference type="Proteomes" id="UP000033647">
    <property type="component" value="Unassembled WGS sequence"/>
</dbReference>
<dbReference type="PANTHER" id="PTHR11566">
    <property type="entry name" value="DYNAMIN"/>
    <property type="match status" value="1"/>
</dbReference>
<sequence>MSLSLHLGHQAHISVKNFIRRDHLTSRNLTCASLSDDHLLSSSSAPLPRSANSTLATFMAPIKHEQGQPKPGPSRTTRGRDNLIPIRAPSVASNANGSDESTIGPTFTTTGAGPRVHSSTAARDISHATEVLNTATHPSSGGIATASTSSPATMRNDPDHDVEMTGEPRATSEDAMEALGGKSRQLIQVIRKLANLNIDATLPSLPKIVVVGDQSAGKSSLVEGICDITLPRDQGTCTRVPIQITTTASNPGEPRWRAEVHLDFSFSYRPKEKGTYNKWVGIGKTEAFHFATIFDKTDLDVTLRRAQLALLNPHQDPGSFVNLDVAKIPGHAFKIGFSPNVISLEIAAPNLPELSFFDLPGAINDTPNAEDRYLITFVEKLLNVYMEDKKALILFACPAHQDMELSTANRYLRTCKAERRATGVLTKPDLMENNRFRVGTVKKMFEGSLYPLGHGWFMAKQLSQDAIENGVEHEQARELEHQFFNGSPWCDELGAYANRFGIHNLRTALSQKLTQHILDDLPEIVGRVEARLEEVRGKLAGFPEPSADPVIAVIQELQKLKENVCSELSAESDGGKFRTQHRAMLRAMRDEFQAARPIVDLNTPGYQSPVVTLDSSEEEEDEESPTKRAKTNAGTAATSNRQRTPAAHTPAVRTPTSQRQRKIPDAQLAQTPTPAVFKLDQVKAQYDSASGADITGGKSTVVTGKLCVQTLSPFRAIADTILSRVEAAFREMLGSALQKSLGSRPQTLLYQTAAETLLGLFTELMARQRQSVHHRITMESRRAISLDTSIVSKEACHSGTLIAERREIRTKEQLQILESRQNKTMTTPENIKKRIAEAGWLEDQVGHDPYHREVEALGRPFAFYEIVSTQLLDTLARQLDYELLYAYEQQLHQRLLQDLKATDKAHCTALLAEDCKREAERADLEVEKGKLEMALVELRGLPDVHG</sequence>
<dbReference type="InterPro" id="IPR020850">
    <property type="entry name" value="GED_dom"/>
</dbReference>
<dbReference type="Gene3D" id="1.20.120.1240">
    <property type="entry name" value="Dynamin, middle domain"/>
    <property type="match status" value="1"/>
</dbReference>